<keyword evidence="2" id="KW-1133">Transmembrane helix</keyword>
<sequence length="190" mass="20579">MSSDNPGLRIGNQERDEAARLLEEQASQGRLEPDELSDRLSAVRAARTRDDLGTAFLDLPVDPPSGEAADFPLYPGTDAATGAASTPVGQGMAVPSSGTTPAPPPPPGQGARSEVSPTTKRIGTVVMALLWPLAIVINFVAGWHLWWLFLIPIFGAGWIAYAFGLGQHPGEERVERHERRQERRRDRHGE</sequence>
<evidence type="ECO:0000313" key="4">
    <source>
        <dbReference type="EMBL" id="HIT74206.1"/>
    </source>
</evidence>
<dbReference type="EMBL" id="DVLP01000040">
    <property type="protein sequence ID" value="HIT74206.1"/>
    <property type="molecule type" value="Genomic_DNA"/>
</dbReference>
<gene>
    <name evidence="4" type="ORF">IAA98_01300</name>
</gene>
<feature type="region of interest" description="Disordered" evidence="1">
    <location>
        <begin position="54"/>
        <end position="117"/>
    </location>
</feature>
<feature type="transmembrane region" description="Helical" evidence="2">
    <location>
        <begin position="146"/>
        <end position="166"/>
    </location>
</feature>
<feature type="region of interest" description="Disordered" evidence="1">
    <location>
        <begin position="170"/>
        <end position="190"/>
    </location>
</feature>
<dbReference type="AlphaFoldDB" id="A0A9D1KLA4"/>
<dbReference type="InterPro" id="IPR012551">
    <property type="entry name" value="DUF1707_SHOCT-like"/>
</dbReference>
<proteinExistence type="predicted"/>
<comment type="caution">
    <text evidence="4">The sequence shown here is derived from an EMBL/GenBank/DDBJ whole genome shotgun (WGS) entry which is preliminary data.</text>
</comment>
<accession>A0A9D1KLA4</accession>
<name>A0A9D1KLA4_9ACTN</name>
<keyword evidence="2" id="KW-0472">Membrane</keyword>
<feature type="compositionally biased region" description="Basic and acidic residues" evidence="1">
    <location>
        <begin position="12"/>
        <end position="23"/>
    </location>
</feature>
<feature type="transmembrane region" description="Helical" evidence="2">
    <location>
        <begin position="122"/>
        <end position="140"/>
    </location>
</feature>
<evidence type="ECO:0000256" key="2">
    <source>
        <dbReference type="SAM" id="Phobius"/>
    </source>
</evidence>
<organism evidence="4 5">
    <name type="scientific">Candidatus Avipropionibacterium avicola</name>
    <dbReference type="NCBI Taxonomy" id="2840701"/>
    <lineage>
        <taxon>Bacteria</taxon>
        <taxon>Bacillati</taxon>
        <taxon>Actinomycetota</taxon>
        <taxon>Actinomycetes</taxon>
        <taxon>Propionibacteriales</taxon>
        <taxon>Propionibacteriaceae</taxon>
        <taxon>Propionibacteriaceae incertae sedis</taxon>
        <taxon>Candidatus Avipropionibacterium</taxon>
    </lineage>
</organism>
<keyword evidence="2" id="KW-0812">Transmembrane</keyword>
<reference evidence="4" key="1">
    <citation type="submission" date="2020-10" db="EMBL/GenBank/DDBJ databases">
        <authorList>
            <person name="Gilroy R."/>
        </authorList>
    </citation>
    <scope>NUCLEOTIDE SEQUENCE</scope>
    <source>
        <strain evidence="4">ChiGjej1B1-24693</strain>
    </source>
</reference>
<reference evidence="4" key="2">
    <citation type="journal article" date="2021" name="PeerJ">
        <title>Extensive microbial diversity within the chicken gut microbiome revealed by metagenomics and culture.</title>
        <authorList>
            <person name="Gilroy R."/>
            <person name="Ravi A."/>
            <person name="Getino M."/>
            <person name="Pursley I."/>
            <person name="Horton D.L."/>
            <person name="Alikhan N.F."/>
            <person name="Baker D."/>
            <person name="Gharbi K."/>
            <person name="Hall N."/>
            <person name="Watson M."/>
            <person name="Adriaenssens E.M."/>
            <person name="Foster-Nyarko E."/>
            <person name="Jarju S."/>
            <person name="Secka A."/>
            <person name="Antonio M."/>
            <person name="Oren A."/>
            <person name="Chaudhuri R.R."/>
            <person name="La Ragione R."/>
            <person name="Hildebrand F."/>
            <person name="Pallen M.J."/>
        </authorList>
    </citation>
    <scope>NUCLEOTIDE SEQUENCE</scope>
    <source>
        <strain evidence="4">ChiGjej1B1-24693</strain>
    </source>
</reference>
<evidence type="ECO:0000313" key="5">
    <source>
        <dbReference type="Proteomes" id="UP000886842"/>
    </source>
</evidence>
<dbReference type="Pfam" id="PF08044">
    <property type="entry name" value="DUF1707"/>
    <property type="match status" value="1"/>
</dbReference>
<feature type="domain" description="DUF1707" evidence="3">
    <location>
        <begin position="8"/>
        <end position="60"/>
    </location>
</feature>
<protein>
    <submittedName>
        <fullName evidence="4">DUF1707 domain-containing protein</fullName>
    </submittedName>
</protein>
<evidence type="ECO:0000259" key="3">
    <source>
        <dbReference type="Pfam" id="PF08044"/>
    </source>
</evidence>
<evidence type="ECO:0000256" key="1">
    <source>
        <dbReference type="SAM" id="MobiDB-lite"/>
    </source>
</evidence>
<dbReference type="Proteomes" id="UP000886842">
    <property type="component" value="Unassembled WGS sequence"/>
</dbReference>
<feature type="region of interest" description="Disordered" evidence="1">
    <location>
        <begin position="1"/>
        <end position="37"/>
    </location>
</feature>